<dbReference type="AlphaFoldDB" id="C0PLM3"/>
<protein>
    <submittedName>
        <fullName evidence="2">Uncharacterized protein</fullName>
    </submittedName>
</protein>
<name>C0PLM3_MAIZE</name>
<dbReference type="EMBL" id="BT069192">
    <property type="protein sequence ID" value="ACN36089.1"/>
    <property type="molecule type" value="mRNA"/>
</dbReference>
<reference evidence="2" key="2">
    <citation type="submission" date="2012-06" db="EMBL/GenBank/DDBJ databases">
        <authorList>
            <person name="Yu Y."/>
            <person name="Currie J."/>
            <person name="Lomeli R."/>
            <person name="Angelova A."/>
            <person name="Collura K."/>
            <person name="Wissotski M."/>
            <person name="Campos D."/>
            <person name="Kudrna D."/>
            <person name="Golser W."/>
            <person name="Ashely E."/>
            <person name="Descour A."/>
            <person name="Fernandes J."/>
            <person name="Soderlund C."/>
            <person name="Walbot V."/>
        </authorList>
    </citation>
    <scope>NUCLEOTIDE SEQUENCE</scope>
    <source>
        <strain evidence="2">B73</strain>
    </source>
</reference>
<organism evidence="2">
    <name type="scientific">Zea mays</name>
    <name type="common">Maize</name>
    <dbReference type="NCBI Taxonomy" id="4577"/>
    <lineage>
        <taxon>Eukaryota</taxon>
        <taxon>Viridiplantae</taxon>
        <taxon>Streptophyta</taxon>
        <taxon>Embryophyta</taxon>
        <taxon>Tracheophyta</taxon>
        <taxon>Spermatophyta</taxon>
        <taxon>Magnoliopsida</taxon>
        <taxon>Liliopsida</taxon>
        <taxon>Poales</taxon>
        <taxon>Poaceae</taxon>
        <taxon>PACMAD clade</taxon>
        <taxon>Panicoideae</taxon>
        <taxon>Andropogonodae</taxon>
        <taxon>Andropogoneae</taxon>
        <taxon>Tripsacinae</taxon>
        <taxon>Zea</taxon>
    </lineage>
</organism>
<feature type="compositionally biased region" description="Polar residues" evidence="1">
    <location>
        <begin position="13"/>
        <end position="23"/>
    </location>
</feature>
<accession>C0PLM3</accession>
<evidence type="ECO:0000313" key="2">
    <source>
        <dbReference type="EMBL" id="ACN36089.1"/>
    </source>
</evidence>
<reference evidence="2" key="1">
    <citation type="journal article" date="2009" name="PLoS Genet.">
        <title>Sequencing, mapping, and analysis of 27,455 maize full-length cDNAs.</title>
        <authorList>
            <person name="Soderlund C."/>
            <person name="Descour A."/>
            <person name="Kudrna D."/>
            <person name="Bomhoff M."/>
            <person name="Boyd L."/>
            <person name="Currie J."/>
            <person name="Angelova A."/>
            <person name="Collura K."/>
            <person name="Wissotski M."/>
            <person name="Ashley E."/>
            <person name="Morrow D."/>
            <person name="Fernandes J."/>
            <person name="Walbot V."/>
            <person name="Yu Y."/>
        </authorList>
    </citation>
    <scope>NUCLEOTIDE SEQUENCE</scope>
    <source>
        <strain evidence="2">B73</strain>
    </source>
</reference>
<evidence type="ECO:0000256" key="1">
    <source>
        <dbReference type="SAM" id="MobiDB-lite"/>
    </source>
</evidence>
<sequence length="49" mass="5347">MGSRNENVVRGTLQNLGFNTTGTRLFPHSRNGTNVPGTRNVAKFLVPGY</sequence>
<feature type="region of interest" description="Disordered" evidence="1">
    <location>
        <begin position="13"/>
        <end position="34"/>
    </location>
</feature>
<proteinExistence type="evidence at transcript level"/>